<keyword evidence="7 9" id="KW-1133">Transmembrane helix</keyword>
<dbReference type="SUPFAM" id="SSF82693">
    <property type="entry name" value="Multidrug efflux transporter AcrB pore domain, PN1, PN2, PC1 and PC2 subdomains"/>
    <property type="match status" value="4"/>
</dbReference>
<comment type="caution">
    <text evidence="11">The sequence shown here is derived from an EMBL/GenBank/DDBJ whole genome shotgun (WGS) entry which is preliminary data.</text>
</comment>
<keyword evidence="5 9" id="KW-0997">Cell inner membrane</keyword>
<feature type="transmembrane region" description="Helical" evidence="9">
    <location>
        <begin position="978"/>
        <end position="999"/>
    </location>
</feature>
<protein>
    <recommendedName>
        <fullName evidence="9">Efflux pump membrane transporter</fullName>
    </recommendedName>
</protein>
<proteinExistence type="inferred from homology"/>
<dbReference type="InterPro" id="IPR000731">
    <property type="entry name" value="SSD"/>
</dbReference>
<dbReference type="PROSITE" id="PS50156">
    <property type="entry name" value="SSD"/>
    <property type="match status" value="1"/>
</dbReference>
<keyword evidence="8 9" id="KW-0472">Membrane</keyword>
<dbReference type="Gene3D" id="3.30.70.1430">
    <property type="entry name" value="Multidrug efflux transporter AcrB pore domain"/>
    <property type="match status" value="2"/>
</dbReference>
<feature type="transmembrane region" description="Helical" evidence="9">
    <location>
        <begin position="395"/>
        <end position="419"/>
    </location>
</feature>
<reference evidence="11 12" key="1">
    <citation type="submission" date="2020-08" db="EMBL/GenBank/DDBJ databases">
        <title>Putative novel bacterial strains isolated from necrotic wheat leaf tissues caused by Xanthomonas translucens.</title>
        <authorList>
            <person name="Tambong J.T."/>
        </authorList>
    </citation>
    <scope>NUCLEOTIDE SEQUENCE [LARGE SCALE GENOMIC DNA]</scope>
    <source>
        <strain evidence="11 12">DOAB 1069</strain>
    </source>
</reference>
<dbReference type="InterPro" id="IPR027463">
    <property type="entry name" value="AcrB_DN_DC_subdom"/>
</dbReference>
<keyword evidence="12" id="KW-1185">Reference proteome</keyword>
<dbReference type="Gene3D" id="3.30.70.1440">
    <property type="entry name" value="Multidrug efflux transporter AcrB pore domain"/>
    <property type="match status" value="1"/>
</dbReference>
<name>A0ABR7B1U2_9PSED</name>
<evidence type="ECO:0000256" key="4">
    <source>
        <dbReference type="ARBA" id="ARBA00022475"/>
    </source>
</evidence>
<dbReference type="Gene3D" id="1.20.1640.10">
    <property type="entry name" value="Multidrug efflux transporter AcrB transmembrane domain"/>
    <property type="match status" value="2"/>
</dbReference>
<dbReference type="SUPFAM" id="SSF82866">
    <property type="entry name" value="Multidrug efflux transporter AcrB transmembrane domain"/>
    <property type="match status" value="2"/>
</dbReference>
<comment type="subcellular location">
    <subcellularLocation>
        <location evidence="1 9">Cell inner membrane</location>
        <topology evidence="1 9">Multi-pass membrane protein</topology>
    </subcellularLocation>
</comment>
<evidence type="ECO:0000313" key="11">
    <source>
        <dbReference type="EMBL" id="MBC3951156.1"/>
    </source>
</evidence>
<dbReference type="RefSeq" id="WP_187521974.1">
    <property type="nucleotide sequence ID" value="NZ_JACONW010000070.1"/>
</dbReference>
<evidence type="ECO:0000256" key="9">
    <source>
        <dbReference type="RuleBase" id="RU364070"/>
    </source>
</evidence>
<keyword evidence="6 9" id="KW-0812">Transmembrane</keyword>
<keyword evidence="3 9" id="KW-0813">Transport</keyword>
<dbReference type="Proteomes" id="UP000651852">
    <property type="component" value="Unassembled WGS sequence"/>
</dbReference>
<sequence length="1063" mass="115469">MNFSQFFISRPIFAAVLSLLILIAGSISLFQLPISEYPEVVPPTVVVRANFPGANPKVIGETVAAPLEQAITGVENMLYMSSQSTADGKITLTITFALGTDLDNAQVQVQNRVTRTEPKLPEEVTRIGITVDKASPDLTMVVHLTSPDKRYDMLYLSNYAILNIKDELARLDGIGDVQLFGMGDYSLRVWLDPNKTASRNLTATDVVNAIREQNRQVAAGQLGAPPSPGATSFQMSVNTQGRLVTEEEFENIVIRAGADGEITRLRDVARIELGSNQYALRSLLDNQPAVAIPIFQRPGSNAINISNDVRAKMAELKKGFPEGMDYAIAYDPTVFVRGSIEAVVHTLFEALILVVLVVILFLQTWRASIIPLVAVPVSLIGTFAVMHMFGFSLNALSLFGLVLAIGIVVDDAIVVVENVERNIELGLNPVEATKRAMREVTGPIIATALVLCAVFIPAAFISGLTGQFYKQFALTIAISTVISAFNSLTLSPALSAVLLQPHDAPKDRFSRFLDKMFGGWLFRPFNRVFERASNSYVGVVGRVIRGSGIALILYAGLMVLTYFGFASTPTGFVPPQDKQYLVAFAQLPDAASLDRTEDVIKRMSDIALKQEGVEAAIAFPGLSINGFTNSPNAGIVFVTLKPFEERKDASLSAGAIAGALNGKYSEIQDAYMAIFPPPPVQGLGTIGGFRLQIEDRGNLGYDELYKETMNIIAKSHSVPELAGLFTSYTVNVPQVDAAIDREKAKTHGVAISDIFDTLQVYLGSLYANDFNRFGRTYQVNVQAEQQFRQDADQIGQLKVRNNLGEMIPLATFIKVSDTAGPDRVMHYNGFITAEINGAAAPGYSSGQAQAAVEKLLKDELPNGMTYEWTEITYQQILSGNTALLVFPLCVLLAFLVLAAQYESWSLPLAVILIVPMTLLSAITGVILSGSDNNIFTQIGLIVLVGLACKNAILIVEFAKDKQSEGMSPLEAVLEACRLRLRPILMTSFAFIMGVVPLVFSSGAGAEMRHAMGVAVFSGMLGVTFFGLLLTPVFYVLIRNYVERKEARKAAKVQRLQNLNPEAH</sequence>
<dbReference type="SUPFAM" id="SSF82714">
    <property type="entry name" value="Multidrug efflux transporter AcrB TolC docking domain, DN and DC subdomains"/>
    <property type="match status" value="2"/>
</dbReference>
<dbReference type="EMBL" id="JACONW010000070">
    <property type="protein sequence ID" value="MBC3951156.1"/>
    <property type="molecule type" value="Genomic_DNA"/>
</dbReference>
<feature type="transmembrane region" description="Helical" evidence="9">
    <location>
        <begin position="342"/>
        <end position="362"/>
    </location>
</feature>
<feature type="transmembrane region" description="Helical" evidence="9">
    <location>
        <begin position="12"/>
        <end position="34"/>
    </location>
</feature>
<evidence type="ECO:0000259" key="10">
    <source>
        <dbReference type="PROSITE" id="PS50156"/>
    </source>
</evidence>
<dbReference type="PANTHER" id="PTHR32063:SF11">
    <property type="entry name" value="CATION OR DRUG EFFLUX SYSTEM PROTEIN"/>
    <property type="match status" value="1"/>
</dbReference>
<dbReference type="InterPro" id="IPR001036">
    <property type="entry name" value="Acrflvin-R"/>
</dbReference>
<evidence type="ECO:0000256" key="5">
    <source>
        <dbReference type="ARBA" id="ARBA00022519"/>
    </source>
</evidence>
<evidence type="ECO:0000256" key="3">
    <source>
        <dbReference type="ARBA" id="ARBA00022448"/>
    </source>
</evidence>
<dbReference type="PRINTS" id="PR00702">
    <property type="entry name" value="ACRIFLAVINRP"/>
</dbReference>
<evidence type="ECO:0000256" key="6">
    <source>
        <dbReference type="ARBA" id="ARBA00022692"/>
    </source>
</evidence>
<dbReference type="Gene3D" id="3.30.2090.10">
    <property type="entry name" value="Multidrug efflux transporter AcrB TolC docking domain, DN and DC subdomains"/>
    <property type="match status" value="2"/>
</dbReference>
<evidence type="ECO:0000256" key="8">
    <source>
        <dbReference type="ARBA" id="ARBA00023136"/>
    </source>
</evidence>
<feature type="transmembrane region" description="Helical" evidence="9">
    <location>
        <begin position="906"/>
        <end position="928"/>
    </location>
</feature>
<evidence type="ECO:0000256" key="2">
    <source>
        <dbReference type="ARBA" id="ARBA00010942"/>
    </source>
</evidence>
<evidence type="ECO:0000256" key="1">
    <source>
        <dbReference type="ARBA" id="ARBA00004429"/>
    </source>
</evidence>
<keyword evidence="4" id="KW-1003">Cell membrane</keyword>
<dbReference type="NCBIfam" id="TIGR00915">
    <property type="entry name" value="2A0602"/>
    <property type="match status" value="1"/>
</dbReference>
<feature type="domain" description="SSD" evidence="10">
    <location>
        <begin position="368"/>
        <end position="497"/>
    </location>
</feature>
<evidence type="ECO:0000313" key="12">
    <source>
        <dbReference type="Proteomes" id="UP000651852"/>
    </source>
</evidence>
<comment type="similarity">
    <text evidence="2 9">Belongs to the resistance-nodulation-cell division (RND) (TC 2.A.6) family.</text>
</comment>
<gene>
    <name evidence="11" type="ORF">H8S59_15430</name>
</gene>
<dbReference type="PANTHER" id="PTHR32063">
    <property type="match status" value="1"/>
</dbReference>
<feature type="transmembrane region" description="Helical" evidence="9">
    <location>
        <begin position="881"/>
        <end position="899"/>
    </location>
</feature>
<feature type="transmembrane region" description="Helical" evidence="9">
    <location>
        <begin position="472"/>
        <end position="499"/>
    </location>
</feature>
<organism evidence="11 12">
    <name type="scientific">Pseudomonas folii</name>
    <dbReference type="NCBI Taxonomy" id="2762593"/>
    <lineage>
        <taxon>Bacteria</taxon>
        <taxon>Pseudomonadati</taxon>
        <taxon>Pseudomonadota</taxon>
        <taxon>Gammaproteobacteria</taxon>
        <taxon>Pseudomonadales</taxon>
        <taxon>Pseudomonadaceae</taxon>
        <taxon>Pseudomonas</taxon>
    </lineage>
</organism>
<dbReference type="Gene3D" id="3.30.70.1320">
    <property type="entry name" value="Multidrug efflux transporter AcrB pore domain like"/>
    <property type="match status" value="1"/>
</dbReference>
<accession>A0ABR7B1U2</accession>
<dbReference type="Pfam" id="PF00873">
    <property type="entry name" value="ACR_tran"/>
    <property type="match status" value="1"/>
</dbReference>
<evidence type="ECO:0000256" key="7">
    <source>
        <dbReference type="ARBA" id="ARBA00022989"/>
    </source>
</evidence>
<feature type="transmembrane region" description="Helical" evidence="9">
    <location>
        <begin position="440"/>
        <end position="460"/>
    </location>
</feature>
<feature type="transmembrane region" description="Helical" evidence="9">
    <location>
        <begin position="934"/>
        <end position="957"/>
    </location>
</feature>
<dbReference type="InterPro" id="IPR004764">
    <property type="entry name" value="MdtF-like"/>
</dbReference>
<feature type="transmembrane region" description="Helical" evidence="9">
    <location>
        <begin position="543"/>
        <end position="565"/>
    </location>
</feature>
<feature type="transmembrane region" description="Helical" evidence="9">
    <location>
        <begin position="1011"/>
        <end position="1037"/>
    </location>
</feature>
<feature type="transmembrane region" description="Helical" evidence="9">
    <location>
        <begin position="369"/>
        <end position="389"/>
    </location>
</feature>
<dbReference type="NCBIfam" id="NF000282">
    <property type="entry name" value="RND_permease_1"/>
    <property type="match status" value="1"/>
</dbReference>